<feature type="compositionally biased region" description="Low complexity" evidence="19">
    <location>
        <begin position="226"/>
        <end position="238"/>
    </location>
</feature>
<evidence type="ECO:0000256" key="2">
    <source>
        <dbReference type="ARBA" id="ARBA00004202"/>
    </source>
</evidence>
<dbReference type="GO" id="GO:0043161">
    <property type="term" value="P:proteasome-mediated ubiquitin-dependent protein catabolic process"/>
    <property type="evidence" value="ECO:0007669"/>
    <property type="project" value="TreeGrafter"/>
</dbReference>
<proteinExistence type="predicted"/>
<dbReference type="GO" id="GO:0005886">
    <property type="term" value="C:plasma membrane"/>
    <property type="evidence" value="ECO:0007669"/>
    <property type="project" value="UniProtKB-SubCell"/>
</dbReference>
<evidence type="ECO:0000256" key="19">
    <source>
        <dbReference type="SAM" id="MobiDB-lite"/>
    </source>
</evidence>
<feature type="compositionally biased region" description="Polar residues" evidence="19">
    <location>
        <begin position="177"/>
        <end position="186"/>
    </location>
</feature>
<comment type="catalytic activity">
    <reaction evidence="1">
        <text>S-ubiquitinyl-[E2 ubiquitin-conjugating enzyme]-L-cysteine + [acceptor protein]-L-lysine = [E2 ubiquitin-conjugating enzyme]-L-cysteine + N(6)-ubiquitinyl-[acceptor protein]-L-lysine.</text>
        <dbReference type="EC" id="2.3.2.27"/>
    </reaction>
</comment>
<evidence type="ECO:0000256" key="12">
    <source>
        <dbReference type="ARBA" id="ARBA00022737"/>
    </source>
</evidence>
<comment type="subcellular location">
    <subcellularLocation>
        <location evidence="2">Cell membrane</location>
        <topology evidence="2">Peripheral membrane protein</topology>
    </subcellularLocation>
    <subcellularLocation>
        <location evidence="3">Cytoplasm</location>
        <location evidence="3">Cytosol</location>
    </subcellularLocation>
</comment>
<evidence type="ECO:0000256" key="3">
    <source>
        <dbReference type="ARBA" id="ARBA00004514"/>
    </source>
</evidence>
<dbReference type="Gene3D" id="3.30.40.10">
    <property type="entry name" value="Zinc/RING finger domain, C3HC4 (zinc finger)"/>
    <property type="match status" value="1"/>
</dbReference>
<feature type="compositionally biased region" description="Polar residues" evidence="19">
    <location>
        <begin position="195"/>
        <end position="208"/>
    </location>
</feature>
<keyword evidence="17" id="KW-0472">Membrane</keyword>
<dbReference type="InterPro" id="IPR036361">
    <property type="entry name" value="SAP_dom_sf"/>
</dbReference>
<dbReference type="GO" id="GO:0005829">
    <property type="term" value="C:cytosol"/>
    <property type="evidence" value="ECO:0007669"/>
    <property type="project" value="UniProtKB-SubCell"/>
</dbReference>
<comment type="pathway">
    <text evidence="4">Protein modification; protein ubiquitination.</text>
</comment>
<organism evidence="21">
    <name type="scientific">Nothobranchius kuhntae</name>
    <name type="common">Beira killifish</name>
    <dbReference type="NCBI Taxonomy" id="321403"/>
    <lineage>
        <taxon>Eukaryota</taxon>
        <taxon>Metazoa</taxon>
        <taxon>Chordata</taxon>
        <taxon>Craniata</taxon>
        <taxon>Vertebrata</taxon>
        <taxon>Euteleostomi</taxon>
        <taxon>Actinopterygii</taxon>
        <taxon>Neopterygii</taxon>
        <taxon>Teleostei</taxon>
        <taxon>Neoteleostei</taxon>
        <taxon>Acanthomorphata</taxon>
        <taxon>Ovalentaria</taxon>
        <taxon>Atherinomorphae</taxon>
        <taxon>Cyprinodontiformes</taxon>
        <taxon>Nothobranchiidae</taxon>
        <taxon>Nothobranchius</taxon>
    </lineage>
</organism>
<keyword evidence="13 18" id="KW-0863">Zinc-finger</keyword>
<dbReference type="GO" id="GO:0061630">
    <property type="term" value="F:ubiquitin protein ligase activity"/>
    <property type="evidence" value="ECO:0007669"/>
    <property type="project" value="UniProtKB-EC"/>
</dbReference>
<evidence type="ECO:0000256" key="13">
    <source>
        <dbReference type="ARBA" id="ARBA00022771"/>
    </source>
</evidence>
<keyword evidence="9" id="KW-0808">Transferase</keyword>
<feature type="region of interest" description="Disordered" evidence="19">
    <location>
        <begin position="177"/>
        <end position="264"/>
    </location>
</feature>
<reference evidence="21" key="1">
    <citation type="submission" date="2016-05" db="EMBL/GenBank/DDBJ databases">
        <authorList>
            <person name="Lavstsen T."/>
            <person name="Jespersen J.S."/>
        </authorList>
    </citation>
    <scope>NUCLEOTIDE SEQUENCE</scope>
    <source>
        <tissue evidence="21">Brain</tissue>
    </source>
</reference>
<evidence type="ECO:0000256" key="16">
    <source>
        <dbReference type="ARBA" id="ARBA00022843"/>
    </source>
</evidence>
<dbReference type="InterPro" id="IPR049320">
    <property type="entry name" value="CARP1_2_FYVE"/>
</dbReference>
<dbReference type="InterPro" id="IPR013083">
    <property type="entry name" value="Znf_RING/FYVE/PHD"/>
</dbReference>
<dbReference type="Gene3D" id="1.10.720.30">
    <property type="entry name" value="SAP domain"/>
    <property type="match status" value="1"/>
</dbReference>
<sequence length="370" mass="41388">VVLYFRFCSDRVGHVDRVIALGSVYRLVLVNSRLSGELADSERFPVTNSMFASCCNWLCMDSGDVSPSSGPERRHQSFTNSPPEHTCKACGGAFDTPAKKHMCVDCKKNYCCRCSAQRELRPRLCHTCQRFYGNLLQRAELMKLKVKELRDYLHLHEVSTHLCREKEELVELVLSQQASPSSSFTPDTPIIDPATATSNLPDDLLTSNPPMPRISDPPTDVPIPASSTPEPEALLPESETPPPEPTLQDEDQNWDSEEAAVSGRRASLSDLNNVEDIEELSVRQLKEILARNFVNYKGCCEKWELMERVTRLYQDQQNLLDCSESGHGSAPPGLEENLCKICMDSPIDCVLLECGHMVTCTKCGKRMSEC</sequence>
<keyword evidence="12" id="KW-0677">Repeat</keyword>
<keyword evidence="8" id="KW-0597">Phosphoprotein</keyword>
<evidence type="ECO:0000256" key="1">
    <source>
        <dbReference type="ARBA" id="ARBA00000900"/>
    </source>
</evidence>
<dbReference type="GO" id="GO:1902042">
    <property type="term" value="P:negative regulation of extrinsic apoptotic signaling pathway via death domain receptors"/>
    <property type="evidence" value="ECO:0007669"/>
    <property type="project" value="TreeGrafter"/>
</dbReference>
<feature type="domain" description="RING-type" evidence="20">
    <location>
        <begin position="339"/>
        <end position="370"/>
    </location>
</feature>
<evidence type="ECO:0000256" key="18">
    <source>
        <dbReference type="PROSITE-ProRule" id="PRU00175"/>
    </source>
</evidence>
<keyword evidence="7" id="KW-0963">Cytoplasm</keyword>
<dbReference type="SUPFAM" id="SSF57903">
    <property type="entry name" value="FYVE/PHD zinc finger"/>
    <property type="match status" value="1"/>
</dbReference>
<gene>
    <name evidence="21" type="primary">RFFL</name>
</gene>
<dbReference type="Pfam" id="PF21272">
    <property type="entry name" value="FYVE_CARP1-2"/>
    <property type="match status" value="1"/>
</dbReference>
<dbReference type="GO" id="GO:0006915">
    <property type="term" value="P:apoptotic process"/>
    <property type="evidence" value="ECO:0007669"/>
    <property type="project" value="UniProtKB-KW"/>
</dbReference>
<keyword evidence="15" id="KW-0862">Zinc</keyword>
<evidence type="ECO:0000256" key="14">
    <source>
        <dbReference type="ARBA" id="ARBA00022786"/>
    </source>
</evidence>
<keyword evidence="14" id="KW-0833">Ubl conjugation pathway</keyword>
<accession>A0A1A8INZ9</accession>
<feature type="non-terminal residue" evidence="21">
    <location>
        <position position="1"/>
    </location>
</feature>
<evidence type="ECO:0000256" key="11">
    <source>
        <dbReference type="ARBA" id="ARBA00022723"/>
    </source>
</evidence>
<evidence type="ECO:0000256" key="6">
    <source>
        <dbReference type="ARBA" id="ARBA00022475"/>
    </source>
</evidence>
<dbReference type="GO" id="GO:0070936">
    <property type="term" value="P:protein K48-linked ubiquitination"/>
    <property type="evidence" value="ECO:0007669"/>
    <property type="project" value="TreeGrafter"/>
</dbReference>
<dbReference type="Pfam" id="PF13920">
    <property type="entry name" value="zf-C3HC4_3"/>
    <property type="match status" value="1"/>
</dbReference>
<evidence type="ECO:0000256" key="8">
    <source>
        <dbReference type="ARBA" id="ARBA00022553"/>
    </source>
</evidence>
<dbReference type="EC" id="2.3.2.27" evidence="5"/>
<keyword evidence="10" id="KW-0053">Apoptosis</keyword>
<evidence type="ECO:0000256" key="17">
    <source>
        <dbReference type="ARBA" id="ARBA00023136"/>
    </source>
</evidence>
<keyword evidence="11" id="KW-0479">Metal-binding</keyword>
<dbReference type="InterPro" id="IPR001841">
    <property type="entry name" value="Znf_RING"/>
</dbReference>
<evidence type="ECO:0000256" key="15">
    <source>
        <dbReference type="ARBA" id="ARBA00022833"/>
    </source>
</evidence>
<dbReference type="GO" id="GO:0008270">
    <property type="term" value="F:zinc ion binding"/>
    <property type="evidence" value="ECO:0007669"/>
    <property type="project" value="UniProtKB-KW"/>
</dbReference>
<name>A0A1A8INZ9_NOTKU</name>
<evidence type="ECO:0000256" key="9">
    <source>
        <dbReference type="ARBA" id="ARBA00022679"/>
    </source>
</evidence>
<dbReference type="PANTHER" id="PTHR14879">
    <property type="entry name" value="CASPASE REGULATOR, RING FINGER DOMAIN-CONTAINING"/>
    <property type="match status" value="1"/>
</dbReference>
<dbReference type="InterPro" id="IPR051728">
    <property type="entry name" value="RING-FYVE_E3_ubiquitin-ligase"/>
</dbReference>
<evidence type="ECO:0000256" key="7">
    <source>
        <dbReference type="ARBA" id="ARBA00022490"/>
    </source>
</evidence>
<evidence type="ECO:0000256" key="4">
    <source>
        <dbReference type="ARBA" id="ARBA00004906"/>
    </source>
</evidence>
<evidence type="ECO:0000313" key="21">
    <source>
        <dbReference type="EMBL" id="SBQ99000.1"/>
    </source>
</evidence>
<evidence type="ECO:0000256" key="10">
    <source>
        <dbReference type="ARBA" id="ARBA00022703"/>
    </source>
</evidence>
<dbReference type="Pfam" id="PF22968">
    <property type="entry name" value="RNF34L-like_3rd"/>
    <property type="match status" value="1"/>
</dbReference>
<protein>
    <recommendedName>
        <fullName evidence="5">RING-type E3 ubiquitin transferase</fullName>
        <ecNumber evidence="5">2.3.2.27</ecNumber>
    </recommendedName>
</protein>
<dbReference type="InterPro" id="IPR057299">
    <property type="entry name" value="RNF34_RFFL_SAP"/>
</dbReference>
<dbReference type="InterPro" id="IPR011011">
    <property type="entry name" value="Znf_FYVE_PHD"/>
</dbReference>
<dbReference type="Pfam" id="PF23632">
    <property type="entry name" value="SAP_RNF34_RFFL"/>
    <property type="match status" value="1"/>
</dbReference>
<feature type="non-terminal residue" evidence="21">
    <location>
        <position position="370"/>
    </location>
</feature>
<evidence type="ECO:0000256" key="5">
    <source>
        <dbReference type="ARBA" id="ARBA00012483"/>
    </source>
</evidence>
<dbReference type="AlphaFoldDB" id="A0A1A8INZ9"/>
<dbReference type="InterPro" id="IPR055111">
    <property type="entry name" value="RNF34_RFFL_HeH"/>
</dbReference>
<dbReference type="PANTHER" id="PTHR14879:SF2">
    <property type="entry name" value="E3 UBIQUITIN-PROTEIN LIGASE RIFIFYLIN"/>
    <property type="match status" value="1"/>
</dbReference>
<dbReference type="SUPFAM" id="SSF68906">
    <property type="entry name" value="SAP domain"/>
    <property type="match status" value="2"/>
</dbReference>
<dbReference type="Gene3D" id="1.10.720.140">
    <property type="match status" value="1"/>
</dbReference>
<dbReference type="EMBL" id="HAED01012606">
    <property type="protein sequence ID" value="SBQ99000.1"/>
    <property type="molecule type" value="Transcribed_RNA"/>
</dbReference>
<feature type="compositionally biased region" description="Acidic residues" evidence="19">
    <location>
        <begin position="247"/>
        <end position="258"/>
    </location>
</feature>
<keyword evidence="16" id="KW-0832">Ubl conjugation</keyword>
<dbReference type="PROSITE" id="PS50089">
    <property type="entry name" value="ZF_RING_2"/>
    <property type="match status" value="1"/>
</dbReference>
<evidence type="ECO:0000259" key="20">
    <source>
        <dbReference type="PROSITE" id="PS50089"/>
    </source>
</evidence>
<reference evidence="21" key="2">
    <citation type="submission" date="2016-06" db="EMBL/GenBank/DDBJ databases">
        <title>The genome of a short-lived fish provides insights into sex chromosome evolution and the genetic control of aging.</title>
        <authorList>
            <person name="Reichwald K."/>
            <person name="Felder M."/>
            <person name="Petzold A."/>
            <person name="Koch P."/>
            <person name="Groth M."/>
            <person name="Platzer M."/>
        </authorList>
    </citation>
    <scope>NUCLEOTIDE SEQUENCE</scope>
    <source>
        <tissue evidence="21">Brain</tissue>
    </source>
</reference>
<keyword evidence="6" id="KW-1003">Cell membrane</keyword>